<dbReference type="PROSITE" id="PS50206">
    <property type="entry name" value="RHODANESE_3"/>
    <property type="match status" value="1"/>
</dbReference>
<dbReference type="NCBIfam" id="NF045521">
    <property type="entry name" value="rhoda_near_glyco"/>
    <property type="match status" value="1"/>
</dbReference>
<evidence type="ECO:0000313" key="2">
    <source>
        <dbReference type="EMBL" id="PWH83478.1"/>
    </source>
</evidence>
<comment type="caution">
    <text evidence="2">The sequence shown here is derived from an EMBL/GenBank/DDBJ whole genome shotgun (WGS) entry which is preliminary data.</text>
</comment>
<reference evidence="2" key="2">
    <citation type="submission" date="2018-05" db="EMBL/GenBank/DDBJ databases">
        <authorList>
            <person name="Lanie J.A."/>
            <person name="Ng W.-L."/>
            <person name="Kazmierczak K.M."/>
            <person name="Andrzejewski T.M."/>
            <person name="Davidsen T.M."/>
            <person name="Wayne K.J."/>
            <person name="Tettelin H."/>
            <person name="Glass J.I."/>
            <person name="Rusch D."/>
            <person name="Podicherti R."/>
            <person name="Tsui H.-C.T."/>
            <person name="Winkler M.E."/>
        </authorList>
    </citation>
    <scope>NUCLEOTIDE SEQUENCE [LARGE SCALE GENOMIC DNA]</scope>
    <source>
        <strain evidence="2">ZY111</strain>
    </source>
</reference>
<dbReference type="InterPro" id="IPR050229">
    <property type="entry name" value="GlpE_sulfurtransferase"/>
</dbReference>
<keyword evidence="3" id="KW-1185">Reference proteome</keyword>
<name>A0A2U2X6R6_9FLAO</name>
<dbReference type="PANTHER" id="PTHR43031">
    <property type="entry name" value="FAD-DEPENDENT OXIDOREDUCTASE"/>
    <property type="match status" value="1"/>
</dbReference>
<dbReference type="Proteomes" id="UP000245375">
    <property type="component" value="Unassembled WGS sequence"/>
</dbReference>
<dbReference type="InterPro" id="IPR001763">
    <property type="entry name" value="Rhodanese-like_dom"/>
</dbReference>
<reference evidence="2" key="1">
    <citation type="submission" date="2018-05" db="EMBL/GenBank/DDBJ databases">
        <title>Algibacter marinivivus sp. nov., isolated from sample around a algae.</title>
        <authorList>
            <person name="Zhong X."/>
        </authorList>
    </citation>
    <scope>NUCLEOTIDE SEQUENCE [LARGE SCALE GENOMIC DNA]</scope>
    <source>
        <strain evidence="2">ZY111</strain>
    </source>
</reference>
<gene>
    <name evidence="2" type="ORF">DIS18_02685</name>
</gene>
<dbReference type="SUPFAM" id="SSF52821">
    <property type="entry name" value="Rhodanese/Cell cycle control phosphatase"/>
    <property type="match status" value="1"/>
</dbReference>
<feature type="domain" description="Rhodanese" evidence="1">
    <location>
        <begin position="45"/>
        <end position="136"/>
    </location>
</feature>
<evidence type="ECO:0000313" key="3">
    <source>
        <dbReference type="Proteomes" id="UP000245375"/>
    </source>
</evidence>
<sequence>MKKVLLFICIGISISGFAQKTLSKLLKQQNKESIPYISVEDLKTEKASVILLDSREQKEFNTSHLQNAICVGYDSFNLDIVKPKLPNKNSKIVVYCSLGIRSEDVAEKLKKAGYSNVYNLYGGIFEWKNNDLEVLNLQEQPTDSIHTFNKAWSKWLKKGVKVYE</sequence>
<organism evidence="2 3">
    <name type="scientific">Algibacter marinivivus</name>
    <dbReference type="NCBI Taxonomy" id="2100723"/>
    <lineage>
        <taxon>Bacteria</taxon>
        <taxon>Pseudomonadati</taxon>
        <taxon>Bacteroidota</taxon>
        <taxon>Flavobacteriia</taxon>
        <taxon>Flavobacteriales</taxon>
        <taxon>Flavobacteriaceae</taxon>
        <taxon>Algibacter</taxon>
    </lineage>
</organism>
<proteinExistence type="predicted"/>
<dbReference type="AlphaFoldDB" id="A0A2U2X6R6"/>
<dbReference type="Gene3D" id="3.40.250.10">
    <property type="entry name" value="Rhodanese-like domain"/>
    <property type="match status" value="1"/>
</dbReference>
<dbReference type="OrthoDB" id="598065at2"/>
<dbReference type="PANTHER" id="PTHR43031:SF16">
    <property type="entry name" value="OXIDOREDUCTASE"/>
    <property type="match status" value="1"/>
</dbReference>
<protein>
    <submittedName>
        <fullName evidence="2">Rhodanese-like domain-containing protein</fullName>
    </submittedName>
</protein>
<dbReference type="EMBL" id="QFRI01000001">
    <property type="protein sequence ID" value="PWH83478.1"/>
    <property type="molecule type" value="Genomic_DNA"/>
</dbReference>
<evidence type="ECO:0000259" key="1">
    <source>
        <dbReference type="PROSITE" id="PS50206"/>
    </source>
</evidence>
<dbReference type="SMART" id="SM00450">
    <property type="entry name" value="RHOD"/>
    <property type="match status" value="1"/>
</dbReference>
<accession>A0A2U2X6R6</accession>
<dbReference type="RefSeq" id="WP_109351489.1">
    <property type="nucleotide sequence ID" value="NZ_QFRI01000001.1"/>
</dbReference>
<dbReference type="CDD" id="cd00158">
    <property type="entry name" value="RHOD"/>
    <property type="match status" value="1"/>
</dbReference>
<dbReference type="InterPro" id="IPR036873">
    <property type="entry name" value="Rhodanese-like_dom_sf"/>
</dbReference>
<dbReference type="Pfam" id="PF00581">
    <property type="entry name" value="Rhodanese"/>
    <property type="match status" value="1"/>
</dbReference>